<protein>
    <submittedName>
        <fullName evidence="1">Uncharacterized protein</fullName>
    </submittedName>
</protein>
<reference evidence="1" key="1">
    <citation type="submission" date="2024-06" db="EMBL/GenBank/DDBJ databases">
        <authorList>
            <consortium name="consrtm"/>
            <person name="Uemura M."/>
            <person name="Terahara T."/>
        </authorList>
    </citation>
    <scope>NUCLEOTIDE SEQUENCE</scope>
    <source>
        <strain evidence="1">KM77-8</strain>
    </source>
</reference>
<dbReference type="EMBL" id="AP035768">
    <property type="protein sequence ID" value="BFO15251.1"/>
    <property type="molecule type" value="Genomic_DNA"/>
</dbReference>
<accession>A0AAT9HCV4</accession>
<reference evidence="1" key="2">
    <citation type="submission" date="2024-07" db="EMBL/GenBank/DDBJ databases">
        <title>Streptomyces haneummycinica sp. nov., a new antibiotic-producing actinobacterium isolated from marine sediment.</title>
        <authorList>
            <person name="Uemura M."/>
            <person name="Hamada M."/>
            <person name="Hirano S."/>
            <person name="Kobayashi K."/>
            <person name="Ohshiro T."/>
            <person name="Kobayashi T."/>
            <person name="Terahara T."/>
        </authorList>
    </citation>
    <scope>NUCLEOTIDE SEQUENCE</scope>
    <source>
        <strain evidence="1">KM77-8</strain>
    </source>
</reference>
<organism evidence="1">
    <name type="scientific">Streptomyces haneummycinicus</name>
    <dbReference type="NCBI Taxonomy" id="3074435"/>
    <lineage>
        <taxon>Bacteria</taxon>
        <taxon>Bacillati</taxon>
        <taxon>Actinomycetota</taxon>
        <taxon>Actinomycetes</taxon>
        <taxon>Kitasatosporales</taxon>
        <taxon>Streptomycetaceae</taxon>
        <taxon>Streptomyces</taxon>
    </lineage>
</organism>
<sequence length="121" mass="13127">MGRLTGDAKEAVDLARRARKALAARTALAERREKERDLVRTRLHAVEALLASLTPEQLTALAGLEQANTAEAQRELVASGALSGTRAPTPAGERAVRYAVEQLGKPYEWGRRGRPRTTARG</sequence>
<dbReference type="AlphaFoldDB" id="A0AAT9HCV4"/>
<proteinExistence type="predicted"/>
<dbReference type="Gene3D" id="3.90.1720.10">
    <property type="entry name" value="endopeptidase domain like (from Nostoc punctiforme)"/>
    <property type="match status" value="1"/>
</dbReference>
<gene>
    <name evidence="1" type="ORF">SHKM778_16390</name>
</gene>
<evidence type="ECO:0000313" key="1">
    <source>
        <dbReference type="EMBL" id="BFO15251.1"/>
    </source>
</evidence>
<name>A0AAT9HCV4_9ACTN</name>